<dbReference type="AlphaFoldDB" id="A0A6I9Z244"/>
<feature type="compositionally biased region" description="Basic and acidic residues" evidence="5">
    <location>
        <begin position="138"/>
        <end position="154"/>
    </location>
</feature>
<dbReference type="PANTHER" id="PTHR45996">
    <property type="entry name" value="AGAP001464-PB"/>
    <property type="match status" value="1"/>
</dbReference>
<evidence type="ECO:0000256" key="3">
    <source>
        <dbReference type="ARBA" id="ARBA00023163"/>
    </source>
</evidence>
<dbReference type="InterPro" id="IPR051381">
    <property type="entry name" value="CREB_ATF_subfamily"/>
</dbReference>
<dbReference type="OrthoDB" id="674948at2759"/>
<dbReference type="GO" id="GO:0000981">
    <property type="term" value="F:DNA-binding transcription factor activity, RNA polymerase II-specific"/>
    <property type="evidence" value="ECO:0007669"/>
    <property type="project" value="TreeGrafter"/>
</dbReference>
<feature type="transmembrane region" description="Helical" evidence="6">
    <location>
        <begin position="31"/>
        <end position="50"/>
    </location>
</feature>
<dbReference type="KEGG" id="tsr:106556671"/>
<evidence type="ECO:0000256" key="2">
    <source>
        <dbReference type="ARBA" id="ARBA00023125"/>
    </source>
</evidence>
<evidence type="ECO:0000313" key="8">
    <source>
        <dbReference type="RefSeq" id="XP_013931123.1"/>
    </source>
</evidence>
<keyword evidence="6" id="KW-0812">Transmembrane</keyword>
<organism evidence="7 8">
    <name type="scientific">Thamnophis sirtalis</name>
    <dbReference type="NCBI Taxonomy" id="35019"/>
    <lineage>
        <taxon>Eukaryota</taxon>
        <taxon>Metazoa</taxon>
        <taxon>Chordata</taxon>
        <taxon>Craniata</taxon>
        <taxon>Vertebrata</taxon>
        <taxon>Euteleostomi</taxon>
        <taxon>Lepidosauria</taxon>
        <taxon>Squamata</taxon>
        <taxon>Bifurcata</taxon>
        <taxon>Unidentata</taxon>
        <taxon>Episquamata</taxon>
        <taxon>Toxicofera</taxon>
        <taxon>Serpentes</taxon>
        <taxon>Colubroidea</taxon>
        <taxon>Colubridae</taxon>
        <taxon>Natricinae</taxon>
        <taxon>Thamnophis</taxon>
    </lineage>
</organism>
<proteinExistence type="predicted"/>
<keyword evidence="2" id="KW-0238">DNA-binding</keyword>
<protein>
    <submittedName>
        <fullName evidence="8">Cyclic AMP-responsive element-binding protein 3-like protein 4</fullName>
    </submittedName>
</protein>
<feature type="region of interest" description="Disordered" evidence="5">
    <location>
        <begin position="110"/>
        <end position="154"/>
    </location>
</feature>
<dbReference type="GO" id="GO:0000978">
    <property type="term" value="F:RNA polymerase II cis-regulatory region sequence-specific DNA binding"/>
    <property type="evidence" value="ECO:0007669"/>
    <property type="project" value="TreeGrafter"/>
</dbReference>
<reference evidence="8" key="1">
    <citation type="submission" date="2025-08" db="UniProtKB">
        <authorList>
            <consortium name="RefSeq"/>
        </authorList>
    </citation>
    <scope>IDENTIFICATION</scope>
    <source>
        <tissue evidence="8">Skeletal muscle</tissue>
    </source>
</reference>
<dbReference type="GeneID" id="106556671"/>
<keyword evidence="7" id="KW-1185">Reference proteome</keyword>
<keyword evidence="6" id="KW-1133">Transmembrane helix</keyword>
<keyword evidence="6" id="KW-0472">Membrane</keyword>
<dbReference type="RefSeq" id="XP_013931123.1">
    <property type="nucleotide sequence ID" value="XM_014075648.1"/>
</dbReference>
<evidence type="ECO:0000256" key="5">
    <source>
        <dbReference type="SAM" id="MobiDB-lite"/>
    </source>
</evidence>
<sequence length="154" mass="16833">MTFQASNFSCRSLLDQLQNLQGLFTQTSTKAVQTSTCLVILLVSFGLFIWPTWASFYGASQVGGGNPEPSGVLSRNILTQKEASEPGTPSAAHHLEVPLVQAELRPELRTTRVGEDVKNLPVVGETAEEAGSEPQIQPKDRRREKATRPDLDEI</sequence>
<keyword evidence="4" id="KW-0539">Nucleus</keyword>
<evidence type="ECO:0000256" key="1">
    <source>
        <dbReference type="ARBA" id="ARBA00023015"/>
    </source>
</evidence>
<evidence type="ECO:0000256" key="6">
    <source>
        <dbReference type="SAM" id="Phobius"/>
    </source>
</evidence>
<keyword evidence="1" id="KW-0805">Transcription regulation</keyword>
<dbReference type="PANTHER" id="PTHR45996:SF3">
    <property type="entry name" value="CREB-H TRANSCRIPTION FACTOR HOMOLOG LET-607"/>
    <property type="match status" value="1"/>
</dbReference>
<name>A0A6I9Z244_9SAUR</name>
<evidence type="ECO:0000256" key="4">
    <source>
        <dbReference type="ARBA" id="ARBA00023242"/>
    </source>
</evidence>
<dbReference type="GO" id="GO:0005634">
    <property type="term" value="C:nucleus"/>
    <property type="evidence" value="ECO:0007669"/>
    <property type="project" value="TreeGrafter"/>
</dbReference>
<keyword evidence="3" id="KW-0804">Transcription</keyword>
<dbReference type="Proteomes" id="UP000504617">
    <property type="component" value="Unplaced"/>
</dbReference>
<evidence type="ECO:0000313" key="7">
    <source>
        <dbReference type="Proteomes" id="UP000504617"/>
    </source>
</evidence>
<accession>A0A6I9Z244</accession>
<gene>
    <name evidence="8" type="primary">LOC106556671</name>
</gene>